<dbReference type="GO" id="GO:0016763">
    <property type="term" value="F:pentosyltransferase activity"/>
    <property type="evidence" value="ECO:0007669"/>
    <property type="project" value="TreeGrafter"/>
</dbReference>
<evidence type="ECO:0000259" key="9">
    <source>
        <dbReference type="Pfam" id="PF13231"/>
    </source>
</evidence>
<dbReference type="EMBL" id="MFDM01000014">
    <property type="protein sequence ID" value="OGE43683.1"/>
    <property type="molecule type" value="Genomic_DNA"/>
</dbReference>
<evidence type="ECO:0000256" key="8">
    <source>
        <dbReference type="SAM" id="Phobius"/>
    </source>
</evidence>
<dbReference type="Proteomes" id="UP000178565">
    <property type="component" value="Unassembled WGS sequence"/>
</dbReference>
<feature type="transmembrane region" description="Helical" evidence="8">
    <location>
        <begin position="181"/>
        <end position="199"/>
    </location>
</feature>
<dbReference type="GO" id="GO:0005886">
    <property type="term" value="C:plasma membrane"/>
    <property type="evidence" value="ECO:0007669"/>
    <property type="project" value="UniProtKB-SubCell"/>
</dbReference>
<protein>
    <recommendedName>
        <fullName evidence="9">Glycosyltransferase RgtA/B/C/D-like domain-containing protein</fullName>
    </recommendedName>
</protein>
<dbReference type="AlphaFoldDB" id="A0A1F5KRY4"/>
<dbReference type="InterPro" id="IPR038731">
    <property type="entry name" value="RgtA/B/C-like"/>
</dbReference>
<feature type="domain" description="Glycosyltransferase RgtA/B/C/D-like" evidence="9">
    <location>
        <begin position="69"/>
        <end position="222"/>
    </location>
</feature>
<feature type="transmembrane region" description="Helical" evidence="8">
    <location>
        <begin position="93"/>
        <end position="113"/>
    </location>
</feature>
<keyword evidence="4" id="KW-0808">Transferase</keyword>
<evidence type="ECO:0000256" key="1">
    <source>
        <dbReference type="ARBA" id="ARBA00004651"/>
    </source>
</evidence>
<organism evidence="10 11">
    <name type="scientific">Candidatus Daviesbacteria bacterium RIFCSPLOWO2_01_FULL_39_12</name>
    <dbReference type="NCBI Taxonomy" id="1797785"/>
    <lineage>
        <taxon>Bacteria</taxon>
        <taxon>Candidatus Daviesiibacteriota</taxon>
    </lineage>
</organism>
<feature type="transmembrane region" description="Helical" evidence="8">
    <location>
        <begin position="68"/>
        <end position="86"/>
    </location>
</feature>
<evidence type="ECO:0000256" key="5">
    <source>
        <dbReference type="ARBA" id="ARBA00022692"/>
    </source>
</evidence>
<dbReference type="PANTHER" id="PTHR33908">
    <property type="entry name" value="MANNOSYLTRANSFERASE YKCB-RELATED"/>
    <property type="match status" value="1"/>
</dbReference>
<feature type="transmembrane region" description="Helical" evidence="8">
    <location>
        <begin position="7"/>
        <end position="23"/>
    </location>
</feature>
<dbReference type="InterPro" id="IPR050297">
    <property type="entry name" value="LipidA_mod_glycosyltrf_83"/>
</dbReference>
<feature type="transmembrane region" description="Helical" evidence="8">
    <location>
        <begin position="143"/>
        <end position="161"/>
    </location>
</feature>
<reference evidence="10 11" key="1">
    <citation type="journal article" date="2016" name="Nat. Commun.">
        <title>Thousands of microbial genomes shed light on interconnected biogeochemical processes in an aquifer system.</title>
        <authorList>
            <person name="Anantharaman K."/>
            <person name="Brown C.T."/>
            <person name="Hug L.A."/>
            <person name="Sharon I."/>
            <person name="Castelle C.J."/>
            <person name="Probst A.J."/>
            <person name="Thomas B.C."/>
            <person name="Singh A."/>
            <person name="Wilkins M.J."/>
            <person name="Karaoz U."/>
            <person name="Brodie E.L."/>
            <person name="Williams K.H."/>
            <person name="Hubbard S.S."/>
            <person name="Banfield J.F."/>
        </authorList>
    </citation>
    <scope>NUCLEOTIDE SEQUENCE [LARGE SCALE GENOMIC DNA]</scope>
</reference>
<feature type="transmembrane region" description="Helical" evidence="8">
    <location>
        <begin position="293"/>
        <end position="312"/>
    </location>
</feature>
<accession>A0A1F5KRY4</accession>
<comment type="caution">
    <text evidence="10">The sequence shown here is derived from an EMBL/GenBank/DDBJ whole genome shotgun (WGS) entry which is preliminary data.</text>
</comment>
<keyword evidence="5 8" id="KW-0812">Transmembrane</keyword>
<name>A0A1F5KRY4_9BACT</name>
<keyword evidence="2" id="KW-1003">Cell membrane</keyword>
<feature type="transmembrane region" description="Helical" evidence="8">
    <location>
        <begin position="350"/>
        <end position="370"/>
    </location>
</feature>
<evidence type="ECO:0000256" key="2">
    <source>
        <dbReference type="ARBA" id="ARBA00022475"/>
    </source>
</evidence>
<evidence type="ECO:0000256" key="7">
    <source>
        <dbReference type="ARBA" id="ARBA00023136"/>
    </source>
</evidence>
<keyword evidence="7 8" id="KW-0472">Membrane</keyword>
<evidence type="ECO:0000313" key="11">
    <source>
        <dbReference type="Proteomes" id="UP000178565"/>
    </source>
</evidence>
<gene>
    <name evidence="10" type="ORF">A3B45_03275</name>
</gene>
<evidence type="ECO:0000256" key="3">
    <source>
        <dbReference type="ARBA" id="ARBA00022676"/>
    </source>
</evidence>
<evidence type="ECO:0000256" key="4">
    <source>
        <dbReference type="ARBA" id="ARBA00022679"/>
    </source>
</evidence>
<dbReference type="Pfam" id="PF13231">
    <property type="entry name" value="PMT_2"/>
    <property type="match status" value="1"/>
</dbReference>
<dbReference type="PANTHER" id="PTHR33908:SF11">
    <property type="entry name" value="MEMBRANE PROTEIN"/>
    <property type="match status" value="1"/>
</dbReference>
<dbReference type="STRING" id="1797785.A3B45_03275"/>
<comment type="subcellular location">
    <subcellularLocation>
        <location evidence="1">Cell membrane</location>
        <topology evidence="1">Multi-pass membrane protein</topology>
    </subcellularLocation>
</comment>
<feature type="transmembrane region" description="Helical" evidence="8">
    <location>
        <begin position="319"/>
        <end position="338"/>
    </location>
</feature>
<feature type="transmembrane region" description="Helical" evidence="8">
    <location>
        <begin position="119"/>
        <end position="136"/>
    </location>
</feature>
<feature type="transmembrane region" description="Helical" evidence="8">
    <location>
        <begin position="382"/>
        <end position="405"/>
    </location>
</feature>
<proteinExistence type="predicted"/>
<keyword evidence="3" id="KW-0328">Glycosyltransferase</keyword>
<feature type="transmembrane region" description="Helical" evidence="8">
    <location>
        <begin position="211"/>
        <end position="231"/>
    </location>
</feature>
<sequence>MINFRNIILLTSIIILGALLRFNNLTNNPPSLNIDEVAYGYSAYSILKTGKDENGQFMPIAFRSIGDYKSPVLIYLLVPSIALFGLNEFGVRFVTALFGVLSIPLIFLLIKTLTNDSKASFIGAALLAISPWHIYYSRFASDHLIGTFFLLLGFIFFYRLIQGFKDYLPAALFLAVSMYSYHSHRLFVPLFIGSTLVLNRKGIKPSSIKTFLIIIIMLILPLIFLTLFGPLNTRAQMVFLVQDIDYTRYVILDHIEKSGEYFLLIFFWIKRFLNYFQVDFLFFNGLNMTNSNILGLGVLHLFELPLLIFGIIHLIRKKFQFRILIILWILLGLIPASLTNNEQSAGRSLLILPALIMVISLGTIYFLQIIRNLTNLFVKTTILCLFTFLIITSLIHAFLVFSVYFPYQQGEAFMEGTKETVLYALENKDNYREIVFDPYRGIKAQNIVSIPYMYLLFYSKYDPAKFQSEKKENQDGAFKFDKFAIRRIDWREDRYQKGVLFIGSPWSLPEKDIKDSEILQKIYLSSGDLAFLIVSPK</sequence>
<evidence type="ECO:0000313" key="10">
    <source>
        <dbReference type="EMBL" id="OGE43683.1"/>
    </source>
</evidence>
<evidence type="ECO:0000256" key="6">
    <source>
        <dbReference type="ARBA" id="ARBA00022989"/>
    </source>
</evidence>
<dbReference type="GO" id="GO:0009103">
    <property type="term" value="P:lipopolysaccharide biosynthetic process"/>
    <property type="evidence" value="ECO:0007669"/>
    <property type="project" value="UniProtKB-ARBA"/>
</dbReference>
<keyword evidence="6 8" id="KW-1133">Transmembrane helix</keyword>